<feature type="transmembrane region" description="Helical" evidence="2">
    <location>
        <begin position="368"/>
        <end position="388"/>
    </location>
</feature>
<feature type="compositionally biased region" description="Low complexity" evidence="1">
    <location>
        <begin position="796"/>
        <end position="815"/>
    </location>
</feature>
<dbReference type="AlphaFoldDB" id="A0A1M4XTP8"/>
<feature type="transmembrane region" description="Helical" evidence="2">
    <location>
        <begin position="435"/>
        <end position="452"/>
    </location>
</feature>
<feature type="compositionally biased region" description="Polar residues" evidence="1">
    <location>
        <begin position="667"/>
        <end position="679"/>
    </location>
</feature>
<feature type="compositionally biased region" description="Gly residues" evidence="1">
    <location>
        <begin position="583"/>
        <end position="592"/>
    </location>
</feature>
<feature type="transmembrane region" description="Helical" evidence="2">
    <location>
        <begin position="169"/>
        <end position="188"/>
    </location>
</feature>
<dbReference type="Proteomes" id="UP000184476">
    <property type="component" value="Unassembled WGS sequence"/>
</dbReference>
<keyword evidence="4" id="KW-1185">Reference proteome</keyword>
<reference evidence="3 4" key="1">
    <citation type="submission" date="2016-11" db="EMBL/GenBank/DDBJ databases">
        <authorList>
            <person name="Jaros S."/>
            <person name="Januszkiewicz K."/>
            <person name="Wedrychowicz H."/>
        </authorList>
    </citation>
    <scope>NUCLEOTIDE SEQUENCE [LARGE SCALE GENOMIC DNA]</scope>
    <source>
        <strain evidence="3 4">DSM 44666</strain>
    </source>
</reference>
<evidence type="ECO:0000256" key="2">
    <source>
        <dbReference type="SAM" id="Phobius"/>
    </source>
</evidence>
<dbReference type="RefSeq" id="WP_073154783.1">
    <property type="nucleotide sequence ID" value="NZ_FQVL01000005.1"/>
</dbReference>
<feature type="transmembrane region" description="Helical" evidence="2">
    <location>
        <begin position="142"/>
        <end position="163"/>
    </location>
</feature>
<feature type="region of interest" description="Disordered" evidence="1">
    <location>
        <begin position="660"/>
        <end position="679"/>
    </location>
</feature>
<keyword evidence="2" id="KW-1133">Transmembrane helix</keyword>
<feature type="region of interest" description="Disordered" evidence="1">
    <location>
        <begin position="633"/>
        <end position="653"/>
    </location>
</feature>
<keyword evidence="2" id="KW-0472">Membrane</keyword>
<evidence type="ECO:0000313" key="4">
    <source>
        <dbReference type="Proteomes" id="UP000184476"/>
    </source>
</evidence>
<feature type="region of interest" description="Disordered" evidence="1">
    <location>
        <begin position="912"/>
        <end position="943"/>
    </location>
</feature>
<evidence type="ECO:0000313" key="3">
    <source>
        <dbReference type="EMBL" id="SHE96825.1"/>
    </source>
</evidence>
<feature type="compositionally biased region" description="Polar residues" evidence="1">
    <location>
        <begin position="736"/>
        <end position="747"/>
    </location>
</feature>
<proteinExistence type="predicted"/>
<evidence type="ECO:0000256" key="1">
    <source>
        <dbReference type="SAM" id="MobiDB-lite"/>
    </source>
</evidence>
<feature type="region of interest" description="Disordered" evidence="1">
    <location>
        <begin position="730"/>
        <end position="766"/>
    </location>
</feature>
<feature type="transmembrane region" description="Helical" evidence="2">
    <location>
        <begin position="400"/>
        <end position="423"/>
    </location>
</feature>
<feature type="transmembrane region" description="Helical" evidence="2">
    <location>
        <begin position="342"/>
        <end position="362"/>
    </location>
</feature>
<dbReference type="STRING" id="112248.SAMN05444392_105176"/>
<feature type="transmembrane region" description="Helical" evidence="2">
    <location>
        <begin position="103"/>
        <end position="121"/>
    </location>
</feature>
<dbReference type="OrthoDB" id="1651731at2"/>
<protein>
    <recommendedName>
        <fullName evidence="5">TrbL/VirB6 plasmid conjugal transfer protein</fullName>
    </recommendedName>
</protein>
<gene>
    <name evidence="3" type="ORF">SAMN05444392_105176</name>
</gene>
<sequence length="943" mass="101325">MKGNWKRVLVLIMILCVGMAFFVPVGNIYADSGTINPWNALFPFTGDAWDMAGIKFGSDQNAPLFKRYPMWSYKFSTDIFSSTIGALAFLPVINQILSLCMQFMAGAAMLVIYISSMAFNYTGFEKIADAVGEFVKILTEKLFFGELFTVALFFLGISLLFSFGRNEDVAGKLLQVIANLIIALTILFNMQPIISGLIQLGKTGSDIVLQAYGTFGASTGKLKTYSSDPGKNAFLNISDRFFEYNLLIPWQFAEFGEYAPESQKGNWARPHQSWVYNKTKDQLTANANPVTEKLQDVANKLKEIGGFLREGWNKLAPGDKADIHAGDPILVSKSPAGIPFRFFVVFLTFTIGTAYGAFLLAISGTVVIAQILMFLLAIVSPLVFLIAMVPDYGGQALMGWVRAVLGAALYKIVVAQLLVALLLMQEAIYAATSNWLEAIFGQICLMMAFFALRKTFFGMFPALSMDMLKTVEDQLYDKGKQTAYQIKDTLIETGKTAALGAAAAAGVATGTPMLAQGLKQFGSGPLSKMLGAAAESAAERRSGESDDPMNSDRENPGEVPQPPPNQQYPQGGIDDGGNDDNGDSGGGGGGPRRGPTPDPTPQGGQQQPMPEGENQERLRTLRTRYQQETLFDVDNKGNPITGDEQTGESARLSRRGVVDTDWELGNGTPSTRTDVGTTFASGNATYSGGSAMNMSTPQTEYETNSRTNIQQTTQHVTSTPSTGHSVPTHFSGGSGSSHVPTSDSIVSRGSIPTPIQTGGVHTPSSGNVQQHITQQIHNHINKAGDVTHVTQNVKMPTQSSSSSSGIIQSPSSGGTHTREIIREGGSGGSGHIPNSSQPINVQVNPQQVTGAGNNTVNAGGLSNTNQTQQQNFNQTVNKTTQAQVNQQFQQMIDQEFNNEETVQIVERVTREVAGQSGANEAGSVAKNISVGEDGKKDKNDKKD</sequence>
<organism evidence="3 4">
    <name type="scientific">Seinonella peptonophila</name>
    <dbReference type="NCBI Taxonomy" id="112248"/>
    <lineage>
        <taxon>Bacteria</taxon>
        <taxon>Bacillati</taxon>
        <taxon>Bacillota</taxon>
        <taxon>Bacilli</taxon>
        <taxon>Bacillales</taxon>
        <taxon>Thermoactinomycetaceae</taxon>
        <taxon>Seinonella</taxon>
    </lineage>
</organism>
<feature type="compositionally biased region" description="Basic and acidic residues" evidence="1">
    <location>
        <begin position="932"/>
        <end position="943"/>
    </location>
</feature>
<evidence type="ECO:0008006" key="5">
    <source>
        <dbReference type="Google" id="ProtNLM"/>
    </source>
</evidence>
<feature type="region of interest" description="Disordered" evidence="1">
    <location>
        <begin position="795"/>
        <end position="839"/>
    </location>
</feature>
<feature type="compositionally biased region" description="Basic and acidic residues" evidence="1">
    <location>
        <begin position="537"/>
        <end position="556"/>
    </location>
</feature>
<dbReference type="EMBL" id="FQVL01000005">
    <property type="protein sequence ID" value="SHE96825.1"/>
    <property type="molecule type" value="Genomic_DNA"/>
</dbReference>
<feature type="region of interest" description="Disordered" evidence="1">
    <location>
        <begin position="530"/>
        <end position="616"/>
    </location>
</feature>
<keyword evidence="2" id="KW-0812">Transmembrane</keyword>
<accession>A0A1M4XTP8</accession>
<name>A0A1M4XTP8_9BACL</name>
<feature type="transmembrane region" description="Helical" evidence="2">
    <location>
        <begin position="79"/>
        <end position="97"/>
    </location>
</feature>